<evidence type="ECO:0000256" key="3">
    <source>
        <dbReference type="ARBA" id="ARBA00022723"/>
    </source>
</evidence>
<dbReference type="Pfam" id="PF05721">
    <property type="entry name" value="PhyH"/>
    <property type="match status" value="1"/>
</dbReference>
<reference evidence="5" key="1">
    <citation type="submission" date="2022-07" db="EMBL/GenBank/DDBJ databases">
        <title>Phylogenomic reconstructions and comparative analyses of Kickxellomycotina fungi.</title>
        <authorList>
            <person name="Reynolds N.K."/>
            <person name="Stajich J.E."/>
            <person name="Barry K."/>
            <person name="Grigoriev I.V."/>
            <person name="Crous P."/>
            <person name="Smith M.E."/>
        </authorList>
    </citation>
    <scope>NUCLEOTIDE SEQUENCE</scope>
    <source>
        <strain evidence="5">RSA 567</strain>
    </source>
</reference>
<evidence type="ECO:0008006" key="7">
    <source>
        <dbReference type="Google" id="ProtNLM"/>
    </source>
</evidence>
<evidence type="ECO:0000256" key="4">
    <source>
        <dbReference type="ARBA" id="ARBA00023004"/>
    </source>
</evidence>
<dbReference type="AlphaFoldDB" id="A0A9W8B2V5"/>
<organism evidence="5 6">
    <name type="scientific">Dimargaris verticillata</name>
    <dbReference type="NCBI Taxonomy" id="2761393"/>
    <lineage>
        <taxon>Eukaryota</taxon>
        <taxon>Fungi</taxon>
        <taxon>Fungi incertae sedis</taxon>
        <taxon>Zoopagomycota</taxon>
        <taxon>Kickxellomycotina</taxon>
        <taxon>Dimargaritomycetes</taxon>
        <taxon>Dimargaritales</taxon>
        <taxon>Dimargaritaceae</taxon>
        <taxon>Dimargaris</taxon>
    </lineage>
</organism>
<dbReference type="PANTHER" id="PTHR20883">
    <property type="entry name" value="PHYTANOYL-COA DIOXYGENASE DOMAIN CONTAINING 1"/>
    <property type="match status" value="1"/>
</dbReference>
<keyword evidence="3" id="KW-0479">Metal-binding</keyword>
<sequence length="227" mass="25501">MADESPAFIFTPAMRHQTQNLKARADELLDGFDPSDHPMTCFSTGQGQAQEHVGDDYFLNSGDKIRFFFEEGALDPQGHLVVEKSKAINKIGHALHELDPQFRQVTLNDRVRTVCRGLGYIAPAVLQSMVICKGEFPGTPITRRFVRKANGQGTDVVPVKAAFPPGFVMYDHGSLVLIHGSILHRSSHNHSDHSRYIYTFHAIESTAEYAPDNWLQPTKEMPFSRMY</sequence>
<comment type="cofactor">
    <cofactor evidence="1">
        <name>Fe cation</name>
        <dbReference type="ChEBI" id="CHEBI:24875"/>
    </cofactor>
</comment>
<evidence type="ECO:0000256" key="2">
    <source>
        <dbReference type="ARBA" id="ARBA00005830"/>
    </source>
</evidence>
<protein>
    <recommendedName>
        <fullName evidence="7">Phytanoyl-CoA dioxygenase</fullName>
    </recommendedName>
</protein>
<dbReference type="OrthoDB" id="445007at2759"/>
<comment type="similarity">
    <text evidence="2">Belongs to the PhyH family.</text>
</comment>
<keyword evidence="4" id="KW-0408">Iron</keyword>
<dbReference type="InterPro" id="IPR008775">
    <property type="entry name" value="Phytyl_CoA_dOase-like"/>
</dbReference>
<dbReference type="EMBL" id="JANBQB010000518">
    <property type="protein sequence ID" value="KAJ1975526.1"/>
    <property type="molecule type" value="Genomic_DNA"/>
</dbReference>
<keyword evidence="6" id="KW-1185">Reference proteome</keyword>
<name>A0A9W8B2V5_9FUNG</name>
<comment type="caution">
    <text evidence="5">The sequence shown here is derived from an EMBL/GenBank/DDBJ whole genome shotgun (WGS) entry which is preliminary data.</text>
</comment>
<gene>
    <name evidence="5" type="ORF">H4R34_004303</name>
</gene>
<evidence type="ECO:0000313" key="6">
    <source>
        <dbReference type="Proteomes" id="UP001151582"/>
    </source>
</evidence>
<dbReference type="SUPFAM" id="SSF51197">
    <property type="entry name" value="Clavaminate synthase-like"/>
    <property type="match status" value="1"/>
</dbReference>
<evidence type="ECO:0000256" key="1">
    <source>
        <dbReference type="ARBA" id="ARBA00001962"/>
    </source>
</evidence>
<dbReference type="GO" id="GO:0046872">
    <property type="term" value="F:metal ion binding"/>
    <property type="evidence" value="ECO:0007669"/>
    <property type="project" value="UniProtKB-KW"/>
</dbReference>
<dbReference type="PANTHER" id="PTHR20883:SF15">
    <property type="entry name" value="PHYTANOYL-COA DIOXYGENASE DOMAIN-CONTAINING PROTEIN 1"/>
    <property type="match status" value="1"/>
</dbReference>
<evidence type="ECO:0000313" key="5">
    <source>
        <dbReference type="EMBL" id="KAJ1975526.1"/>
    </source>
</evidence>
<dbReference type="Gene3D" id="2.60.120.620">
    <property type="entry name" value="q2cbj1_9rhob like domain"/>
    <property type="match status" value="2"/>
</dbReference>
<accession>A0A9W8B2V5</accession>
<dbReference type="Proteomes" id="UP001151582">
    <property type="component" value="Unassembled WGS sequence"/>
</dbReference>
<proteinExistence type="inferred from homology"/>